<evidence type="ECO:0000313" key="8">
    <source>
        <dbReference type="Proteomes" id="UP001194580"/>
    </source>
</evidence>
<evidence type="ECO:0000259" key="6">
    <source>
        <dbReference type="PROSITE" id="PS50222"/>
    </source>
</evidence>
<feature type="domain" description="EF-hand" evidence="6">
    <location>
        <begin position="268"/>
        <end position="303"/>
    </location>
</feature>
<dbReference type="InterPro" id="IPR011992">
    <property type="entry name" value="EF-hand-dom_pair"/>
</dbReference>
<dbReference type="PROSITE" id="PS50222">
    <property type="entry name" value="EF_HAND_2"/>
    <property type="match status" value="1"/>
</dbReference>
<keyword evidence="4" id="KW-0677">Repeat</keyword>
<dbReference type="AlphaFoldDB" id="A0AAD4D5K8"/>
<evidence type="ECO:0000256" key="2">
    <source>
        <dbReference type="ARBA" id="ARBA00022490"/>
    </source>
</evidence>
<dbReference type="PANTHER" id="PTHR46212">
    <property type="entry name" value="PEFLIN"/>
    <property type="match status" value="1"/>
</dbReference>
<dbReference type="GO" id="GO:0005737">
    <property type="term" value="C:cytoplasm"/>
    <property type="evidence" value="ECO:0007669"/>
    <property type="project" value="UniProtKB-SubCell"/>
</dbReference>
<keyword evidence="5" id="KW-0106">Calcium</keyword>
<dbReference type="InterPro" id="IPR002048">
    <property type="entry name" value="EF_hand_dom"/>
</dbReference>
<evidence type="ECO:0000256" key="4">
    <source>
        <dbReference type="ARBA" id="ARBA00022737"/>
    </source>
</evidence>
<keyword evidence="2" id="KW-0963">Cytoplasm</keyword>
<dbReference type="EMBL" id="JAAAIL010001856">
    <property type="protein sequence ID" value="KAG0263961.1"/>
    <property type="molecule type" value="Genomic_DNA"/>
</dbReference>
<accession>A0AAD4D5K8</accession>
<evidence type="ECO:0000313" key="7">
    <source>
        <dbReference type="EMBL" id="KAG0263961.1"/>
    </source>
</evidence>
<evidence type="ECO:0000256" key="1">
    <source>
        <dbReference type="ARBA" id="ARBA00004496"/>
    </source>
</evidence>
<evidence type="ECO:0000256" key="5">
    <source>
        <dbReference type="ARBA" id="ARBA00022837"/>
    </source>
</evidence>
<gene>
    <name evidence="7" type="primary">PDCD6_1</name>
    <name evidence="7" type="ORF">BGZ95_003685</name>
</gene>
<comment type="subcellular location">
    <subcellularLocation>
        <location evidence="1">Cytoplasm</location>
    </subcellularLocation>
</comment>
<dbReference type="Proteomes" id="UP001194580">
    <property type="component" value="Unassembled WGS sequence"/>
</dbReference>
<reference evidence="7" key="1">
    <citation type="journal article" date="2020" name="Fungal Divers.">
        <title>Resolving the Mortierellaceae phylogeny through synthesis of multi-gene phylogenetics and phylogenomics.</title>
        <authorList>
            <person name="Vandepol N."/>
            <person name="Liber J."/>
            <person name="Desiro A."/>
            <person name="Na H."/>
            <person name="Kennedy M."/>
            <person name="Barry K."/>
            <person name="Grigoriev I.V."/>
            <person name="Miller A.N."/>
            <person name="O'Donnell K."/>
            <person name="Stajich J.E."/>
            <person name="Bonito G."/>
        </authorList>
    </citation>
    <scope>NUCLEOTIDE SEQUENCE</scope>
    <source>
        <strain evidence="7">NRRL 28262</strain>
    </source>
</reference>
<dbReference type="SUPFAM" id="SSF47473">
    <property type="entry name" value="EF-hand"/>
    <property type="match status" value="1"/>
</dbReference>
<name>A0AAD4D5K8_9FUNG</name>
<proteinExistence type="predicted"/>
<organism evidence="7 8">
    <name type="scientific">Linnemannia exigua</name>
    <dbReference type="NCBI Taxonomy" id="604196"/>
    <lineage>
        <taxon>Eukaryota</taxon>
        <taxon>Fungi</taxon>
        <taxon>Fungi incertae sedis</taxon>
        <taxon>Mucoromycota</taxon>
        <taxon>Mortierellomycotina</taxon>
        <taxon>Mortierellomycetes</taxon>
        <taxon>Mortierellales</taxon>
        <taxon>Mortierellaceae</taxon>
        <taxon>Linnemannia</taxon>
    </lineage>
</organism>
<keyword evidence="3" id="KW-0479">Metal-binding</keyword>
<sequence>MSEQYIRELQALYNNLAARGLDLHEHRISTLNAIYCSLSSNYSKTYRSIRGAAAALVPVVGGVGHTALTGKSHAQKCVLAYGLAGSTGNSTIAKEVAEEIVMGLGINIVAEATLGSVIPGVGSVLAARSAYKVMDKVLNAVHGRANELHMTAIKLVKHQQLHEVLNRELPDEGYDWKQPDKGHNWKQPNEGYNWMQEVAVLPVVLDQTPVATLRHWFDCVDTYRSGVLTAEGVQSALANETVVLMINMQDTDSSAECITFLGFVELWRSIEDWRARFQTISGDHRGVIDVSQLMTFLNSLDYQPSVAFLLSFVHNIDRTGRGMVSFNNFIRSTLTLMSLTDSFQRFDPERKGYAIVSYEQFMHMCI</sequence>
<evidence type="ECO:0000256" key="3">
    <source>
        <dbReference type="ARBA" id="ARBA00022723"/>
    </source>
</evidence>
<dbReference type="PANTHER" id="PTHR46212:SF3">
    <property type="entry name" value="GH27120P"/>
    <property type="match status" value="1"/>
</dbReference>
<protein>
    <submittedName>
        <fullName evidence="7">Programmed cell death protein 6</fullName>
    </submittedName>
</protein>
<comment type="caution">
    <text evidence="7">The sequence shown here is derived from an EMBL/GenBank/DDBJ whole genome shotgun (WGS) entry which is preliminary data.</text>
</comment>
<dbReference type="Gene3D" id="1.10.238.10">
    <property type="entry name" value="EF-hand"/>
    <property type="match status" value="1"/>
</dbReference>
<dbReference type="GO" id="GO:0005509">
    <property type="term" value="F:calcium ion binding"/>
    <property type="evidence" value="ECO:0007669"/>
    <property type="project" value="InterPro"/>
</dbReference>
<dbReference type="InterPro" id="IPR051426">
    <property type="entry name" value="Peflin/Sorcin_CaBP"/>
</dbReference>
<keyword evidence="8" id="KW-1185">Reference proteome</keyword>